<dbReference type="CDD" id="cd05403">
    <property type="entry name" value="NT_KNTase_like"/>
    <property type="match status" value="1"/>
</dbReference>
<name>A0A377GZG5_9FUSO</name>
<organism evidence="2 3">
    <name type="scientific">Fusobacterium necrogenes</name>
    <dbReference type="NCBI Taxonomy" id="858"/>
    <lineage>
        <taxon>Bacteria</taxon>
        <taxon>Fusobacteriati</taxon>
        <taxon>Fusobacteriota</taxon>
        <taxon>Fusobacteriia</taxon>
        <taxon>Fusobacteriales</taxon>
        <taxon>Fusobacteriaceae</taxon>
        <taxon>Fusobacterium</taxon>
    </lineage>
</organism>
<protein>
    <submittedName>
        <fullName evidence="2">Nucleotidyltransferase domain</fullName>
    </submittedName>
</protein>
<feature type="domain" description="Polymerase nucleotidyl transferase" evidence="1">
    <location>
        <begin position="5"/>
        <end position="62"/>
    </location>
</feature>
<evidence type="ECO:0000313" key="3">
    <source>
        <dbReference type="Proteomes" id="UP000255328"/>
    </source>
</evidence>
<dbReference type="AlphaFoldDB" id="A0A377GZG5"/>
<keyword evidence="2" id="KW-0808">Transferase</keyword>
<keyword evidence="3" id="KW-1185">Reference proteome</keyword>
<dbReference type="SUPFAM" id="SSF81301">
    <property type="entry name" value="Nucleotidyltransferase"/>
    <property type="match status" value="1"/>
</dbReference>
<dbReference type="InterPro" id="IPR043519">
    <property type="entry name" value="NT_sf"/>
</dbReference>
<dbReference type="InterPro" id="IPR002934">
    <property type="entry name" value="Polymerase_NTP_transf_dom"/>
</dbReference>
<accession>A0A377GZG5</accession>
<dbReference type="RefSeq" id="WP_172606963.1">
    <property type="nucleotide sequence ID" value="NZ_UGGU01000003.1"/>
</dbReference>
<dbReference type="EMBL" id="UGGU01000003">
    <property type="protein sequence ID" value="STO31974.1"/>
    <property type="molecule type" value="Genomic_DNA"/>
</dbReference>
<sequence>MEKKEKILKYIKDKYNPISIFVYGSFNKGTNNQNSDFDSLIIVNEKVTSYDNTMISNTYLDLFIYTLEEIEHLQNLQNFVHLYNASLVLDNQNIGKNFLKKIKKYVDLNSLKSLEEKKHLSIWIDKMIERIKVKDTEGMYRYHWLIMDSLELYCIFRDKFFRGSKDTIEYLEKYDEVGYKLFCTSLKNFDIDNLEKWCLYIKTN</sequence>
<dbReference type="Proteomes" id="UP000255328">
    <property type="component" value="Unassembled WGS sequence"/>
</dbReference>
<gene>
    <name evidence="2" type="ORF">NCTC10723_01438</name>
</gene>
<evidence type="ECO:0000259" key="1">
    <source>
        <dbReference type="Pfam" id="PF01909"/>
    </source>
</evidence>
<evidence type="ECO:0000313" key="2">
    <source>
        <dbReference type="EMBL" id="STO31974.1"/>
    </source>
</evidence>
<reference evidence="2 3" key="1">
    <citation type="submission" date="2018-06" db="EMBL/GenBank/DDBJ databases">
        <authorList>
            <consortium name="Pathogen Informatics"/>
            <person name="Doyle S."/>
        </authorList>
    </citation>
    <scope>NUCLEOTIDE SEQUENCE [LARGE SCALE GENOMIC DNA]</scope>
    <source>
        <strain evidence="2 3">NCTC10723</strain>
    </source>
</reference>
<dbReference type="Pfam" id="PF01909">
    <property type="entry name" value="NTP_transf_2"/>
    <property type="match status" value="1"/>
</dbReference>
<proteinExistence type="predicted"/>
<dbReference type="Gene3D" id="3.30.460.10">
    <property type="entry name" value="Beta Polymerase, domain 2"/>
    <property type="match status" value="1"/>
</dbReference>
<dbReference type="GO" id="GO:0016779">
    <property type="term" value="F:nucleotidyltransferase activity"/>
    <property type="evidence" value="ECO:0007669"/>
    <property type="project" value="InterPro"/>
</dbReference>